<reference evidence="2" key="1">
    <citation type="submission" date="2021-11" db="EMBL/GenBank/DDBJ databases">
        <title>BS-T2-15 a new species belonging to the Comamonadaceae family isolated from the soil of a French oak forest.</title>
        <authorList>
            <person name="Mieszkin S."/>
            <person name="Alain K."/>
        </authorList>
    </citation>
    <scope>NUCLEOTIDE SEQUENCE</scope>
    <source>
        <strain evidence="2">BS-T2-15</strain>
    </source>
</reference>
<feature type="transmembrane region" description="Helical" evidence="1">
    <location>
        <begin position="204"/>
        <end position="228"/>
    </location>
</feature>
<accession>A0A9X1YQQ7</accession>
<dbReference type="Proteomes" id="UP001139353">
    <property type="component" value="Unassembled WGS sequence"/>
</dbReference>
<name>A0A9X1YQQ7_9BURK</name>
<organism evidence="2 3">
    <name type="scientific">Scleromatobacter humisilvae</name>
    <dbReference type="NCBI Taxonomy" id="2897159"/>
    <lineage>
        <taxon>Bacteria</taxon>
        <taxon>Pseudomonadati</taxon>
        <taxon>Pseudomonadota</taxon>
        <taxon>Betaproteobacteria</taxon>
        <taxon>Burkholderiales</taxon>
        <taxon>Sphaerotilaceae</taxon>
        <taxon>Scleromatobacter</taxon>
    </lineage>
</organism>
<gene>
    <name evidence="2" type="ORF">LPC04_11500</name>
</gene>
<dbReference type="RefSeq" id="WP_275682357.1">
    <property type="nucleotide sequence ID" value="NZ_JAJLJH010000002.1"/>
</dbReference>
<proteinExistence type="predicted"/>
<dbReference type="AlphaFoldDB" id="A0A9X1YQQ7"/>
<keyword evidence="1" id="KW-1133">Transmembrane helix</keyword>
<feature type="transmembrane region" description="Helical" evidence="1">
    <location>
        <begin position="67"/>
        <end position="86"/>
    </location>
</feature>
<feature type="transmembrane region" description="Helical" evidence="1">
    <location>
        <begin position="162"/>
        <end position="184"/>
    </location>
</feature>
<evidence type="ECO:0008006" key="4">
    <source>
        <dbReference type="Google" id="ProtNLM"/>
    </source>
</evidence>
<evidence type="ECO:0000313" key="2">
    <source>
        <dbReference type="EMBL" id="MCK9686331.1"/>
    </source>
</evidence>
<sequence length="231" mass="24652">MSTDTPDLDLPAPVAPADVGHRGLLDLYIRPRRFFARSANYQQHLLVLAAALAGGLASAIDRIDSKLVMAQAGLGGSAAQFALAIGETWTRYWGFVAVIGTIGAGLLWLIGGWWYRLRLGWSGAVRPDPTTARQVYVLQNLVFALPALLVTIVNTLRFDNAGVAAAAAVDAGTVLVLVLLLWSVRVSYCAATTVFELKPGAARLWFFALPFALYLFVGGIVAAVLALFSHA</sequence>
<comment type="caution">
    <text evidence="2">The sequence shown here is derived from an EMBL/GenBank/DDBJ whole genome shotgun (WGS) entry which is preliminary data.</text>
</comment>
<keyword evidence="1" id="KW-0472">Membrane</keyword>
<dbReference type="EMBL" id="JAJLJH010000002">
    <property type="protein sequence ID" value="MCK9686331.1"/>
    <property type="molecule type" value="Genomic_DNA"/>
</dbReference>
<protein>
    <recommendedName>
        <fullName evidence="4">Yip1 domain-containing protein</fullName>
    </recommendedName>
</protein>
<feature type="transmembrane region" description="Helical" evidence="1">
    <location>
        <begin position="92"/>
        <end position="115"/>
    </location>
</feature>
<feature type="transmembrane region" description="Helical" evidence="1">
    <location>
        <begin position="135"/>
        <end position="156"/>
    </location>
</feature>
<keyword evidence="1" id="KW-0812">Transmembrane</keyword>
<evidence type="ECO:0000256" key="1">
    <source>
        <dbReference type="SAM" id="Phobius"/>
    </source>
</evidence>
<evidence type="ECO:0000313" key="3">
    <source>
        <dbReference type="Proteomes" id="UP001139353"/>
    </source>
</evidence>
<feature type="transmembrane region" description="Helical" evidence="1">
    <location>
        <begin position="41"/>
        <end position="60"/>
    </location>
</feature>
<keyword evidence="3" id="KW-1185">Reference proteome</keyword>